<dbReference type="GO" id="GO:0003959">
    <property type="term" value="F:NADPH dehydrogenase activity"/>
    <property type="evidence" value="ECO:0007669"/>
    <property type="project" value="InterPro"/>
</dbReference>
<dbReference type="Gene3D" id="3.20.20.70">
    <property type="entry name" value="Aldolase class I"/>
    <property type="match status" value="1"/>
</dbReference>
<evidence type="ECO:0000256" key="3">
    <source>
        <dbReference type="ARBA" id="ARBA00022643"/>
    </source>
</evidence>
<name>A0A7R7DV45_9ACTN</name>
<sequence>MGERVEPMLWRPYSLRGTTFRNRAWLSPMCQYSSRDGFPTDWHRTHYPSRAIGGAGLVLFEATAVSPAGRISPLDAGLWSAELAEAYRPITAAVAAAGAVPGVQLAHAGRKASTRAPWHGRGWVPPQEGGWATIGPSPVPFEGSPPPVAMSTVDIDRLVADFARATQLAVHAGFGVIELHAAHGYLLHQFLSPLSNRRTDHFGGDLAGRMRLPLAVVDAVRRTWPADRPLFVRVSATDWVEGGWTLAESVVFAKELAARGVDLVDVSSGGSAADATVPVGPKYQVPLAAEIRRQAGVPVGAVGLLETPDAATEVLVAGDADAVFVGRPMLRDPYWALRAPDAPRAAWPVQYHRAI</sequence>
<comment type="cofactor">
    <cofactor evidence="1">
        <name>FMN</name>
        <dbReference type="ChEBI" id="CHEBI:58210"/>
    </cofactor>
</comment>
<dbReference type="GO" id="GO:0010181">
    <property type="term" value="F:FMN binding"/>
    <property type="evidence" value="ECO:0007669"/>
    <property type="project" value="InterPro"/>
</dbReference>
<dbReference type="InterPro" id="IPR044152">
    <property type="entry name" value="YqjM-like"/>
</dbReference>
<dbReference type="SUPFAM" id="SSF51395">
    <property type="entry name" value="FMN-linked oxidoreductases"/>
    <property type="match status" value="1"/>
</dbReference>
<protein>
    <submittedName>
        <fullName evidence="7">Oxidoreductase</fullName>
    </submittedName>
</protein>
<keyword evidence="2" id="KW-0285">Flavoprotein</keyword>
<dbReference type="CDD" id="cd02932">
    <property type="entry name" value="OYE_YqiM_FMN"/>
    <property type="match status" value="1"/>
</dbReference>
<evidence type="ECO:0000259" key="6">
    <source>
        <dbReference type="Pfam" id="PF00724"/>
    </source>
</evidence>
<dbReference type="PANTHER" id="PTHR43303:SF4">
    <property type="entry name" value="NADPH DEHYDROGENASE C23G7.10C-RELATED"/>
    <property type="match status" value="1"/>
</dbReference>
<gene>
    <name evidence="7" type="ORF">Athai_59330</name>
</gene>
<reference evidence="7 8" key="1">
    <citation type="submission" date="2020-08" db="EMBL/GenBank/DDBJ databases">
        <title>Whole genome shotgun sequence of Actinocatenispora thailandica NBRC 105041.</title>
        <authorList>
            <person name="Komaki H."/>
            <person name="Tamura T."/>
        </authorList>
    </citation>
    <scope>NUCLEOTIDE SEQUENCE [LARGE SCALE GENOMIC DNA]</scope>
    <source>
        <strain evidence="7 8">NBRC 105041</strain>
    </source>
</reference>
<dbReference type="KEGG" id="atl:Athai_59330"/>
<dbReference type="Pfam" id="PF00724">
    <property type="entry name" value="Oxidored_FMN"/>
    <property type="match status" value="1"/>
</dbReference>
<dbReference type="InterPro" id="IPR013785">
    <property type="entry name" value="Aldolase_TIM"/>
</dbReference>
<proteinExistence type="predicted"/>
<dbReference type="EMBL" id="AP023355">
    <property type="protein sequence ID" value="BCJ38430.1"/>
    <property type="molecule type" value="Genomic_DNA"/>
</dbReference>
<dbReference type="GO" id="GO:0050661">
    <property type="term" value="F:NADP binding"/>
    <property type="evidence" value="ECO:0007669"/>
    <property type="project" value="InterPro"/>
</dbReference>
<feature type="domain" description="NADH:flavin oxidoreductase/NADH oxidase N-terminal" evidence="6">
    <location>
        <begin position="9"/>
        <end position="339"/>
    </location>
</feature>
<evidence type="ECO:0000256" key="5">
    <source>
        <dbReference type="ARBA" id="ARBA00023002"/>
    </source>
</evidence>
<dbReference type="Proteomes" id="UP000611640">
    <property type="component" value="Chromosome"/>
</dbReference>
<accession>A0A7R7DV45</accession>
<dbReference type="RefSeq" id="WP_338028164.1">
    <property type="nucleotide sequence ID" value="NZ_AP023355.1"/>
</dbReference>
<keyword evidence="5" id="KW-0560">Oxidoreductase</keyword>
<dbReference type="InterPro" id="IPR001155">
    <property type="entry name" value="OxRdtase_FMN_N"/>
</dbReference>
<evidence type="ECO:0000256" key="2">
    <source>
        <dbReference type="ARBA" id="ARBA00022630"/>
    </source>
</evidence>
<evidence type="ECO:0000313" key="8">
    <source>
        <dbReference type="Proteomes" id="UP000611640"/>
    </source>
</evidence>
<keyword evidence="3" id="KW-0288">FMN</keyword>
<evidence type="ECO:0000313" key="7">
    <source>
        <dbReference type="EMBL" id="BCJ38430.1"/>
    </source>
</evidence>
<evidence type="ECO:0000256" key="1">
    <source>
        <dbReference type="ARBA" id="ARBA00001917"/>
    </source>
</evidence>
<keyword evidence="8" id="KW-1185">Reference proteome</keyword>
<dbReference type="AlphaFoldDB" id="A0A7R7DV45"/>
<evidence type="ECO:0000256" key="4">
    <source>
        <dbReference type="ARBA" id="ARBA00022857"/>
    </source>
</evidence>
<dbReference type="PANTHER" id="PTHR43303">
    <property type="entry name" value="NADPH DEHYDROGENASE C23G7.10C-RELATED"/>
    <property type="match status" value="1"/>
</dbReference>
<keyword evidence="4" id="KW-0521">NADP</keyword>
<organism evidence="7 8">
    <name type="scientific">Actinocatenispora thailandica</name>
    <dbReference type="NCBI Taxonomy" id="227318"/>
    <lineage>
        <taxon>Bacteria</taxon>
        <taxon>Bacillati</taxon>
        <taxon>Actinomycetota</taxon>
        <taxon>Actinomycetes</taxon>
        <taxon>Micromonosporales</taxon>
        <taxon>Micromonosporaceae</taxon>
        <taxon>Actinocatenispora</taxon>
    </lineage>
</organism>